<dbReference type="AlphaFoldDB" id="C7MDY1"/>
<dbReference type="Gene3D" id="1.20.120.450">
    <property type="entry name" value="dinb family like domain"/>
    <property type="match status" value="1"/>
</dbReference>
<dbReference type="GO" id="GO:0046872">
    <property type="term" value="F:metal ion binding"/>
    <property type="evidence" value="ECO:0007669"/>
    <property type="project" value="InterPro"/>
</dbReference>
<dbReference type="NCBIfam" id="TIGR03083">
    <property type="entry name" value="maleylpyruvate isomerase family mycothiol-dependent enzyme"/>
    <property type="match status" value="1"/>
</dbReference>
<dbReference type="SUPFAM" id="SSF109854">
    <property type="entry name" value="DinB/YfiT-like putative metalloenzymes"/>
    <property type="match status" value="1"/>
</dbReference>
<dbReference type="Proteomes" id="UP000001919">
    <property type="component" value="Chromosome"/>
</dbReference>
<accession>C7MDY1</accession>
<organism evidence="2 3">
    <name type="scientific">Brachybacterium faecium (strain ATCC 43885 / DSM 4810 / JCM 11609 / LMG 19847 / NBRC 14762 / NCIMB 9860 / 6-10)</name>
    <dbReference type="NCBI Taxonomy" id="446465"/>
    <lineage>
        <taxon>Bacteria</taxon>
        <taxon>Bacillati</taxon>
        <taxon>Actinomycetota</taxon>
        <taxon>Actinomycetes</taxon>
        <taxon>Micrococcales</taxon>
        <taxon>Dermabacteraceae</taxon>
        <taxon>Brachybacterium</taxon>
    </lineage>
</organism>
<dbReference type="Pfam" id="PF11716">
    <property type="entry name" value="MDMPI_N"/>
    <property type="match status" value="1"/>
</dbReference>
<evidence type="ECO:0000313" key="2">
    <source>
        <dbReference type="EMBL" id="ACU85788.1"/>
    </source>
</evidence>
<evidence type="ECO:0000313" key="3">
    <source>
        <dbReference type="Proteomes" id="UP000001919"/>
    </source>
</evidence>
<dbReference type="GO" id="GO:0005886">
    <property type="term" value="C:plasma membrane"/>
    <property type="evidence" value="ECO:0007669"/>
    <property type="project" value="TreeGrafter"/>
</dbReference>
<dbReference type="PANTHER" id="PTHR40758">
    <property type="entry name" value="CONSERVED PROTEIN"/>
    <property type="match status" value="1"/>
</dbReference>
<protein>
    <submittedName>
        <fullName evidence="2">Uncharacterized conserved protein</fullName>
    </submittedName>
</protein>
<evidence type="ECO:0000259" key="1">
    <source>
        <dbReference type="Pfam" id="PF11716"/>
    </source>
</evidence>
<reference evidence="2 3" key="1">
    <citation type="journal article" date="2009" name="Stand. Genomic Sci.">
        <title>Complete genome sequence of Brachybacterium faecium type strain (Schefferle 6-10).</title>
        <authorList>
            <person name="Lapidus A."/>
            <person name="Pukall R."/>
            <person name="Labuttii K."/>
            <person name="Copeland A."/>
            <person name="Del Rio T.G."/>
            <person name="Nolan M."/>
            <person name="Chen F."/>
            <person name="Lucas S."/>
            <person name="Tice H."/>
            <person name="Cheng J.F."/>
            <person name="Bruce D."/>
            <person name="Goodwin L."/>
            <person name="Pitluck S."/>
            <person name="Rohde M."/>
            <person name="Goker M."/>
            <person name="Pati A."/>
            <person name="Ivanova N."/>
            <person name="Mavrommatis K."/>
            <person name="Chen A."/>
            <person name="Palaniappan K."/>
            <person name="D'haeseleer P."/>
            <person name="Chain P."/>
            <person name="Bristow J."/>
            <person name="Eisen J.A."/>
            <person name="Markowitz V."/>
            <person name="Hugenholtz P."/>
            <person name="Kyrpides N.C."/>
            <person name="Klenk H.P."/>
        </authorList>
    </citation>
    <scope>NUCLEOTIDE SEQUENCE [LARGE SCALE GENOMIC DNA]</scope>
    <source>
        <strain evidence="3">ATCC 43885 / DSM 4810 / JCM 11609 / LMG 19847 / NBRC 14762 / NCIMB 9860 / 6-10</strain>
    </source>
</reference>
<keyword evidence="3" id="KW-1185">Reference proteome</keyword>
<dbReference type="InterPro" id="IPR034660">
    <property type="entry name" value="DinB/YfiT-like"/>
</dbReference>
<dbReference type="eggNOG" id="COG0511">
    <property type="taxonomic scope" value="Bacteria"/>
</dbReference>
<dbReference type="EMBL" id="CP001643">
    <property type="protein sequence ID" value="ACU85788.1"/>
    <property type="molecule type" value="Genomic_DNA"/>
</dbReference>
<proteinExistence type="predicted"/>
<dbReference type="PATRIC" id="fig|446465.5.peg.1963"/>
<dbReference type="KEGG" id="bfa:Bfae_19770"/>
<sequence length="292" mass="31954">MSLVTPECFDGGMSDDAITTIRHEAERFASALTRTDPAQQVPTCPEWTADDLLWHLTEVHEFWAQILATGATTEEEVMAIEGAKAPRPEERQALLERREAATEALLAQLEAHADGDPAWFWYSACQGVGITRRMQTHEATIHRVDAELTAGRPVSTIDPRTAADGLDHVLEVMWPAAHEWIPEWARTAPVAAIEIRTQGGSPRWLEISRWRGTRPRDGQEFDVPVGRLLDGPADADALPRARATGSALALDLWAWGRALALSHLAEGPQEVGIHGDPAAITELETLIAAGHD</sequence>
<dbReference type="PANTHER" id="PTHR40758:SF1">
    <property type="entry name" value="CONSERVED PROTEIN"/>
    <property type="match status" value="1"/>
</dbReference>
<feature type="domain" description="Mycothiol-dependent maleylpyruvate isomerase metal-binding" evidence="1">
    <location>
        <begin position="21"/>
        <end position="146"/>
    </location>
</feature>
<dbReference type="OrthoDB" id="3671213at2"/>
<dbReference type="HOGENOM" id="CLU_070584_1_0_11"/>
<dbReference type="InterPro" id="IPR017517">
    <property type="entry name" value="Maleyloyr_isom"/>
</dbReference>
<dbReference type="InterPro" id="IPR024344">
    <property type="entry name" value="MDMPI_metal-binding"/>
</dbReference>
<dbReference type="STRING" id="446465.Bfae_19770"/>
<name>C7MDY1_BRAFD</name>
<gene>
    <name evidence="2" type="ordered locus">Bfae_19770</name>
</gene>